<dbReference type="InterPro" id="IPR003439">
    <property type="entry name" value="ABC_transporter-like_ATP-bd"/>
</dbReference>
<dbReference type="Gene3D" id="3.40.50.300">
    <property type="entry name" value="P-loop containing nucleotide triphosphate hydrolases"/>
    <property type="match status" value="1"/>
</dbReference>
<gene>
    <name evidence="7" type="ORF">GCM10011494_12890</name>
</gene>
<dbReference type="CDD" id="cd03214">
    <property type="entry name" value="ABC_Iron-Siderophores_B12_Hemin"/>
    <property type="match status" value="1"/>
</dbReference>
<dbReference type="Pfam" id="PF00005">
    <property type="entry name" value="ABC_tran"/>
    <property type="match status" value="1"/>
</dbReference>
<dbReference type="AlphaFoldDB" id="A0A916TSA6"/>
<evidence type="ECO:0000256" key="1">
    <source>
        <dbReference type="ARBA" id="ARBA00022448"/>
    </source>
</evidence>
<feature type="domain" description="ABC transporter" evidence="6">
    <location>
        <begin position="3"/>
        <end position="231"/>
    </location>
</feature>
<organism evidence="7 8">
    <name type="scientific">Novosphingobium endophyticum</name>
    <dbReference type="NCBI Taxonomy" id="1955250"/>
    <lineage>
        <taxon>Bacteria</taxon>
        <taxon>Pseudomonadati</taxon>
        <taxon>Pseudomonadota</taxon>
        <taxon>Alphaproteobacteria</taxon>
        <taxon>Sphingomonadales</taxon>
        <taxon>Sphingomonadaceae</taxon>
        <taxon>Novosphingobium</taxon>
    </lineage>
</organism>
<evidence type="ECO:0000259" key="6">
    <source>
        <dbReference type="PROSITE" id="PS50893"/>
    </source>
</evidence>
<keyword evidence="1" id="KW-0813">Transport</keyword>
<dbReference type="GO" id="GO:0005524">
    <property type="term" value="F:ATP binding"/>
    <property type="evidence" value="ECO:0007669"/>
    <property type="project" value="UniProtKB-KW"/>
</dbReference>
<comment type="caution">
    <text evidence="7">The sequence shown here is derived from an EMBL/GenBank/DDBJ whole genome shotgun (WGS) entry which is preliminary data.</text>
</comment>
<keyword evidence="2" id="KW-0547">Nucleotide-binding</keyword>
<dbReference type="GO" id="GO:0016887">
    <property type="term" value="F:ATP hydrolysis activity"/>
    <property type="evidence" value="ECO:0007669"/>
    <property type="project" value="InterPro"/>
</dbReference>
<dbReference type="PANTHER" id="PTHR42794:SF1">
    <property type="entry name" value="HEMIN IMPORT ATP-BINDING PROTEIN HMUV"/>
    <property type="match status" value="1"/>
</dbReference>
<keyword evidence="4" id="KW-1278">Translocase</keyword>
<dbReference type="InterPro" id="IPR003593">
    <property type="entry name" value="AAA+_ATPase"/>
</dbReference>
<evidence type="ECO:0000313" key="7">
    <source>
        <dbReference type="EMBL" id="GGB95831.1"/>
    </source>
</evidence>
<dbReference type="SUPFAM" id="SSF52540">
    <property type="entry name" value="P-loop containing nucleoside triphosphate hydrolases"/>
    <property type="match status" value="1"/>
</dbReference>
<evidence type="ECO:0000313" key="8">
    <source>
        <dbReference type="Proteomes" id="UP000608154"/>
    </source>
</evidence>
<dbReference type="PROSITE" id="PS50893">
    <property type="entry name" value="ABC_TRANSPORTER_2"/>
    <property type="match status" value="1"/>
</dbReference>
<dbReference type="InterPro" id="IPR017871">
    <property type="entry name" value="ABC_transporter-like_CS"/>
</dbReference>
<dbReference type="RefSeq" id="WP_188769646.1">
    <property type="nucleotide sequence ID" value="NZ_BMHK01000006.1"/>
</dbReference>
<dbReference type="PANTHER" id="PTHR42794">
    <property type="entry name" value="HEMIN IMPORT ATP-BINDING PROTEIN HMUV"/>
    <property type="match status" value="1"/>
</dbReference>
<evidence type="ECO:0000256" key="3">
    <source>
        <dbReference type="ARBA" id="ARBA00022840"/>
    </source>
</evidence>
<dbReference type="SMART" id="SM00382">
    <property type="entry name" value="AAA"/>
    <property type="match status" value="1"/>
</dbReference>
<protein>
    <submittedName>
        <fullName evidence="7">ABC transporter</fullName>
    </submittedName>
</protein>
<evidence type="ECO:0000256" key="5">
    <source>
        <dbReference type="ARBA" id="ARBA00037066"/>
    </source>
</evidence>
<keyword evidence="8" id="KW-1185">Reference proteome</keyword>
<sequence length="260" mass="27842">MSLGVSNITLAGRLQEVSLQCRRGMVTAICGPNGAGKSSLLSCMAGLLRPDTGDVLLGGRPLSNVSVAQKAQWIGYLPQAPEVAWDVSVEVLVSLGRLPWRNAPAKEARKAIDDAIAAMDLEDLRHRPVSRLSGGERARVLMARLLATQPGWLLADEPFASLDLAHAAALMRRFRQQAKAGRGVVLVLHDLATAMNHADQVLVLRKGRVEAEGPPEIALAGKVIHRVWNCPARWLGEPGERALSLGLATPFLVDVSRGSV</sequence>
<accession>A0A916TSA6</accession>
<evidence type="ECO:0000256" key="4">
    <source>
        <dbReference type="ARBA" id="ARBA00022967"/>
    </source>
</evidence>
<dbReference type="Proteomes" id="UP000608154">
    <property type="component" value="Unassembled WGS sequence"/>
</dbReference>
<proteinExistence type="predicted"/>
<dbReference type="PROSITE" id="PS00211">
    <property type="entry name" value="ABC_TRANSPORTER_1"/>
    <property type="match status" value="1"/>
</dbReference>
<dbReference type="InterPro" id="IPR027417">
    <property type="entry name" value="P-loop_NTPase"/>
</dbReference>
<reference evidence="7" key="1">
    <citation type="journal article" date="2014" name="Int. J. Syst. Evol. Microbiol.">
        <title>Complete genome sequence of Corynebacterium casei LMG S-19264T (=DSM 44701T), isolated from a smear-ripened cheese.</title>
        <authorList>
            <consortium name="US DOE Joint Genome Institute (JGI-PGF)"/>
            <person name="Walter F."/>
            <person name="Albersmeier A."/>
            <person name="Kalinowski J."/>
            <person name="Ruckert C."/>
        </authorList>
    </citation>
    <scope>NUCLEOTIDE SEQUENCE</scope>
    <source>
        <strain evidence="7">CGMCC 1.15095</strain>
    </source>
</reference>
<dbReference type="EMBL" id="BMHK01000006">
    <property type="protein sequence ID" value="GGB95831.1"/>
    <property type="molecule type" value="Genomic_DNA"/>
</dbReference>
<comment type="function">
    <text evidence="5">Part of the ABC transporter complex HmuTUV involved in hemin import. Responsible for energy coupling to the transport system.</text>
</comment>
<reference evidence="7" key="2">
    <citation type="submission" date="2020-09" db="EMBL/GenBank/DDBJ databases">
        <authorList>
            <person name="Sun Q."/>
            <person name="Zhou Y."/>
        </authorList>
    </citation>
    <scope>NUCLEOTIDE SEQUENCE</scope>
    <source>
        <strain evidence="7">CGMCC 1.15095</strain>
    </source>
</reference>
<evidence type="ECO:0000256" key="2">
    <source>
        <dbReference type="ARBA" id="ARBA00022741"/>
    </source>
</evidence>
<keyword evidence="3" id="KW-0067">ATP-binding</keyword>
<name>A0A916TSA6_9SPHN</name>